<keyword evidence="3" id="KW-0732">Signal</keyword>
<dbReference type="AlphaFoldDB" id="A0A8S4FIX7"/>
<dbReference type="InterPro" id="IPR003057">
    <property type="entry name" value="Invtbrt_color"/>
</dbReference>
<dbReference type="Proteomes" id="UP000653454">
    <property type="component" value="Unassembled WGS sequence"/>
</dbReference>
<evidence type="ECO:0000256" key="1">
    <source>
        <dbReference type="ARBA" id="ARBA00006889"/>
    </source>
</evidence>
<evidence type="ECO:0000313" key="5">
    <source>
        <dbReference type="EMBL" id="CAG9128304.1"/>
    </source>
</evidence>
<comment type="caution">
    <text evidence="5">The sequence shown here is derived from an EMBL/GenBank/DDBJ whole genome shotgun (WGS) entry which is preliminary data.</text>
</comment>
<gene>
    <name evidence="5" type="ORF">PLXY2_LOCUS9148</name>
</gene>
<evidence type="ECO:0000256" key="3">
    <source>
        <dbReference type="PIRNR" id="PIRNR036893"/>
    </source>
</evidence>
<feature type="signal peptide" evidence="3">
    <location>
        <begin position="1"/>
        <end position="21"/>
    </location>
</feature>
<evidence type="ECO:0000256" key="2">
    <source>
        <dbReference type="ARBA" id="ARBA00023157"/>
    </source>
</evidence>
<dbReference type="Gene3D" id="2.40.128.20">
    <property type="match status" value="1"/>
</dbReference>
<evidence type="ECO:0000259" key="4">
    <source>
        <dbReference type="Pfam" id="PF00061"/>
    </source>
</evidence>
<protein>
    <submittedName>
        <fullName evidence="5">(diamondback moth) hypothetical protein</fullName>
    </submittedName>
</protein>
<keyword evidence="2" id="KW-1015">Disulfide bond</keyword>
<keyword evidence="6" id="KW-1185">Reference proteome</keyword>
<dbReference type="EMBL" id="CAJHNJ030000035">
    <property type="protein sequence ID" value="CAG9128304.1"/>
    <property type="molecule type" value="Genomic_DNA"/>
</dbReference>
<name>A0A8S4FIX7_PLUXY</name>
<dbReference type="InterPro" id="IPR022271">
    <property type="entry name" value="Lipocalin_ApoD"/>
</dbReference>
<organism evidence="5 6">
    <name type="scientific">Plutella xylostella</name>
    <name type="common">Diamondback moth</name>
    <name type="synonym">Plutella maculipennis</name>
    <dbReference type="NCBI Taxonomy" id="51655"/>
    <lineage>
        <taxon>Eukaryota</taxon>
        <taxon>Metazoa</taxon>
        <taxon>Ecdysozoa</taxon>
        <taxon>Arthropoda</taxon>
        <taxon>Hexapoda</taxon>
        <taxon>Insecta</taxon>
        <taxon>Pterygota</taxon>
        <taxon>Neoptera</taxon>
        <taxon>Endopterygota</taxon>
        <taxon>Lepidoptera</taxon>
        <taxon>Glossata</taxon>
        <taxon>Ditrysia</taxon>
        <taxon>Yponomeutoidea</taxon>
        <taxon>Plutellidae</taxon>
        <taxon>Plutella</taxon>
    </lineage>
</organism>
<feature type="domain" description="Lipocalin/cytosolic fatty-acid binding" evidence="4">
    <location>
        <begin position="45"/>
        <end position="171"/>
    </location>
</feature>
<dbReference type="GO" id="GO:0031409">
    <property type="term" value="F:pigment binding"/>
    <property type="evidence" value="ECO:0007669"/>
    <property type="project" value="InterPro"/>
</dbReference>
<dbReference type="PANTHER" id="PTHR10612">
    <property type="entry name" value="APOLIPOPROTEIN D"/>
    <property type="match status" value="1"/>
</dbReference>
<dbReference type="SUPFAM" id="SSF50814">
    <property type="entry name" value="Lipocalins"/>
    <property type="match status" value="1"/>
</dbReference>
<dbReference type="InterPro" id="IPR000566">
    <property type="entry name" value="Lipocln_cytosolic_FA-bd_dom"/>
</dbReference>
<dbReference type="GO" id="GO:0006629">
    <property type="term" value="P:lipid metabolic process"/>
    <property type="evidence" value="ECO:0007669"/>
    <property type="project" value="TreeGrafter"/>
</dbReference>
<dbReference type="GO" id="GO:0000302">
    <property type="term" value="P:response to reactive oxygen species"/>
    <property type="evidence" value="ECO:0007669"/>
    <property type="project" value="TreeGrafter"/>
</dbReference>
<dbReference type="PRINTS" id="PR01273">
    <property type="entry name" value="INVTBRTCOLOR"/>
</dbReference>
<proteinExistence type="inferred from homology"/>
<dbReference type="PIRSF" id="PIRSF036893">
    <property type="entry name" value="Lipocalin_ApoD"/>
    <property type="match status" value="1"/>
</dbReference>
<feature type="chain" id="PRO_5035981252" evidence="3">
    <location>
        <begin position="22"/>
        <end position="214"/>
    </location>
</feature>
<comment type="similarity">
    <text evidence="1 3">Belongs to the calycin superfamily. Lipocalin family.</text>
</comment>
<evidence type="ECO:0000313" key="6">
    <source>
        <dbReference type="Proteomes" id="UP000653454"/>
    </source>
</evidence>
<dbReference type="PANTHER" id="PTHR10612:SF34">
    <property type="entry name" value="APOLIPOPROTEIN D"/>
    <property type="match status" value="1"/>
</dbReference>
<reference evidence="5" key="1">
    <citation type="submission" date="2020-11" db="EMBL/GenBank/DDBJ databases">
        <authorList>
            <person name="Whiteford S."/>
        </authorList>
    </citation>
    <scope>NUCLEOTIDE SEQUENCE</scope>
</reference>
<accession>A0A8S4FIX7</accession>
<dbReference type="GO" id="GO:0005737">
    <property type="term" value="C:cytoplasm"/>
    <property type="evidence" value="ECO:0007669"/>
    <property type="project" value="TreeGrafter"/>
</dbReference>
<dbReference type="Pfam" id="PF00061">
    <property type="entry name" value="Lipocalin"/>
    <property type="match status" value="1"/>
</dbReference>
<dbReference type="InterPro" id="IPR012674">
    <property type="entry name" value="Calycin"/>
</dbReference>
<sequence length="214" mass="24891">MEFNHLFIILTCLLSVRYSLTQVIQFGSCPQVETVKYFQLEKFLGRWYEIERYPAWYEKAGRCAYKELRQCGRRISIQHVFVRDDIEYVLHTNSTYDRGAEAVFVVAGNNVDPIGIPFLVVATDYSHFAVVYGCVDNIDENLKYLSTWILSRERTLDAGRMKEAYDIIRSIPGSSPVYLQTVEQDERKCGHIWTAHVHAQNMTASEFEEITHFL</sequence>